<dbReference type="PROSITE" id="PS01124">
    <property type="entry name" value="HTH_ARAC_FAMILY_2"/>
    <property type="match status" value="1"/>
</dbReference>
<dbReference type="EMBL" id="JBHTLU010000004">
    <property type="protein sequence ID" value="MFD1218656.1"/>
    <property type="molecule type" value="Genomic_DNA"/>
</dbReference>
<gene>
    <name evidence="5" type="ORF">ACFQ4B_00880</name>
</gene>
<sequence length="186" mass="21632">MLTAVIPEGSQTRSYDVPKLPFDTYTVPDNFDRFVRLFTDLSLAWGNGIDHRMLACRSHFMKILDELFQVYSLNTESHKYKERIQHVIKYMETHYHQKLTLSALSELAGLTPSYFGQSFRRIMGMTPIEYLNSIRIDEAQFLLEKGCTISEVTAKVGFSDPFYFSRIFKKNKGISPSEYIKRATLF</sequence>
<dbReference type="Proteomes" id="UP001597180">
    <property type="component" value="Unassembled WGS sequence"/>
</dbReference>
<proteinExistence type="predicted"/>
<accession>A0ABW3UFH3</accession>
<keyword evidence="3" id="KW-0804">Transcription</keyword>
<evidence type="ECO:0000256" key="2">
    <source>
        <dbReference type="ARBA" id="ARBA00023125"/>
    </source>
</evidence>
<keyword evidence="2" id="KW-0238">DNA-binding</keyword>
<dbReference type="SUPFAM" id="SSF46689">
    <property type="entry name" value="Homeodomain-like"/>
    <property type="match status" value="2"/>
</dbReference>
<feature type="domain" description="HTH araC/xylS-type" evidence="4">
    <location>
        <begin position="85"/>
        <end position="182"/>
    </location>
</feature>
<dbReference type="InterPro" id="IPR009057">
    <property type="entry name" value="Homeodomain-like_sf"/>
</dbReference>
<dbReference type="InterPro" id="IPR018060">
    <property type="entry name" value="HTH_AraC"/>
</dbReference>
<evidence type="ECO:0000256" key="1">
    <source>
        <dbReference type="ARBA" id="ARBA00023015"/>
    </source>
</evidence>
<dbReference type="InterPro" id="IPR018062">
    <property type="entry name" value="HTH_AraC-typ_CS"/>
</dbReference>
<evidence type="ECO:0000256" key="3">
    <source>
        <dbReference type="ARBA" id="ARBA00023163"/>
    </source>
</evidence>
<protein>
    <submittedName>
        <fullName evidence="5">AraC family transcriptional regulator</fullName>
    </submittedName>
</protein>
<name>A0ABW3UFH3_9BACL</name>
<reference evidence="6" key="1">
    <citation type="journal article" date="2019" name="Int. J. Syst. Evol. Microbiol.">
        <title>The Global Catalogue of Microorganisms (GCM) 10K type strain sequencing project: providing services to taxonomists for standard genome sequencing and annotation.</title>
        <authorList>
            <consortium name="The Broad Institute Genomics Platform"/>
            <consortium name="The Broad Institute Genome Sequencing Center for Infectious Disease"/>
            <person name="Wu L."/>
            <person name="Ma J."/>
        </authorList>
    </citation>
    <scope>NUCLEOTIDE SEQUENCE [LARGE SCALE GENOMIC DNA]</scope>
    <source>
        <strain evidence="6">CCUG 53270</strain>
    </source>
</reference>
<dbReference type="Pfam" id="PF12833">
    <property type="entry name" value="HTH_18"/>
    <property type="match status" value="1"/>
</dbReference>
<evidence type="ECO:0000259" key="4">
    <source>
        <dbReference type="PROSITE" id="PS01124"/>
    </source>
</evidence>
<evidence type="ECO:0000313" key="6">
    <source>
        <dbReference type="Proteomes" id="UP001597180"/>
    </source>
</evidence>
<dbReference type="PROSITE" id="PS00041">
    <property type="entry name" value="HTH_ARAC_FAMILY_1"/>
    <property type="match status" value="1"/>
</dbReference>
<dbReference type="Gene3D" id="1.10.10.60">
    <property type="entry name" value="Homeodomain-like"/>
    <property type="match status" value="2"/>
</dbReference>
<evidence type="ECO:0000313" key="5">
    <source>
        <dbReference type="EMBL" id="MFD1218656.1"/>
    </source>
</evidence>
<organism evidence="5 6">
    <name type="scientific">Paenibacillus vulneris</name>
    <dbReference type="NCBI Taxonomy" id="1133364"/>
    <lineage>
        <taxon>Bacteria</taxon>
        <taxon>Bacillati</taxon>
        <taxon>Bacillota</taxon>
        <taxon>Bacilli</taxon>
        <taxon>Bacillales</taxon>
        <taxon>Paenibacillaceae</taxon>
        <taxon>Paenibacillus</taxon>
    </lineage>
</organism>
<dbReference type="SMART" id="SM00342">
    <property type="entry name" value="HTH_ARAC"/>
    <property type="match status" value="1"/>
</dbReference>
<keyword evidence="6" id="KW-1185">Reference proteome</keyword>
<dbReference type="PANTHER" id="PTHR43280:SF2">
    <property type="entry name" value="HTH-TYPE TRANSCRIPTIONAL REGULATOR EXSA"/>
    <property type="match status" value="1"/>
</dbReference>
<keyword evidence="1" id="KW-0805">Transcription regulation</keyword>
<dbReference type="PANTHER" id="PTHR43280">
    <property type="entry name" value="ARAC-FAMILY TRANSCRIPTIONAL REGULATOR"/>
    <property type="match status" value="1"/>
</dbReference>
<comment type="caution">
    <text evidence="5">The sequence shown here is derived from an EMBL/GenBank/DDBJ whole genome shotgun (WGS) entry which is preliminary data.</text>
</comment>
<dbReference type="InterPro" id="IPR020449">
    <property type="entry name" value="Tscrpt_reg_AraC-type_HTH"/>
</dbReference>
<dbReference type="PRINTS" id="PR00032">
    <property type="entry name" value="HTHARAC"/>
</dbReference>
<dbReference type="RefSeq" id="WP_192700812.1">
    <property type="nucleotide sequence ID" value="NZ_BAABJG010000005.1"/>
</dbReference>